<reference evidence="2" key="1">
    <citation type="journal article" date="2011" name="Genome Res.">
        <title>Phylogeny-wide analysis of social amoeba genomes highlights ancient origins for complex intercellular communication.</title>
        <authorList>
            <person name="Heidel A.J."/>
            <person name="Lawal H.M."/>
            <person name="Felder M."/>
            <person name="Schilde C."/>
            <person name="Helps N.R."/>
            <person name="Tunggal B."/>
            <person name="Rivero F."/>
            <person name="John U."/>
            <person name="Schleicher M."/>
            <person name="Eichinger L."/>
            <person name="Platzer M."/>
            <person name="Noegel A.A."/>
            <person name="Schaap P."/>
            <person name="Gloeckner G."/>
        </authorList>
    </citation>
    <scope>NUCLEOTIDE SEQUENCE [LARGE SCALE GENOMIC DNA]</scope>
    <source>
        <strain evidence="2">SH3</strain>
    </source>
</reference>
<evidence type="ECO:0000313" key="1">
    <source>
        <dbReference type="EMBL" id="EGG18493.1"/>
    </source>
</evidence>
<gene>
    <name evidence="1" type="ORF">DFA_03987</name>
</gene>
<name>F4Q0Z2_CACFS</name>
<dbReference type="RefSeq" id="XP_004366397.1">
    <property type="nucleotide sequence ID" value="XM_004366340.1"/>
</dbReference>
<organism evidence="1 2">
    <name type="scientific">Cavenderia fasciculata</name>
    <name type="common">Slime mold</name>
    <name type="synonym">Dictyostelium fasciculatum</name>
    <dbReference type="NCBI Taxonomy" id="261658"/>
    <lineage>
        <taxon>Eukaryota</taxon>
        <taxon>Amoebozoa</taxon>
        <taxon>Evosea</taxon>
        <taxon>Eumycetozoa</taxon>
        <taxon>Dictyostelia</taxon>
        <taxon>Acytosteliales</taxon>
        <taxon>Cavenderiaceae</taxon>
        <taxon>Cavenderia</taxon>
    </lineage>
</organism>
<sequence length="179" mass="20323">MDTTEDKITCPYCQKRLWYDNSYQHVQQCLITNFEKIHDQTIKVTFVTEEQRKQLQANKEVFGLSNIMVTKNFEPVIQSLLQNTSFNHAVKNTTGESSSIDHTSSLVTTISAGADVVEKIKSFSSSSSIFSKLPDLLWREIYDLLPEDADRIALNDSTLTIECLCWIAMSSCRSKVLTV</sequence>
<proteinExistence type="predicted"/>
<accession>F4Q0Z2</accession>
<dbReference type="Proteomes" id="UP000007797">
    <property type="component" value="Unassembled WGS sequence"/>
</dbReference>
<dbReference type="AlphaFoldDB" id="F4Q0Z2"/>
<evidence type="ECO:0000313" key="2">
    <source>
        <dbReference type="Proteomes" id="UP000007797"/>
    </source>
</evidence>
<keyword evidence="2" id="KW-1185">Reference proteome</keyword>
<protein>
    <submittedName>
        <fullName evidence="1">Uncharacterized protein</fullName>
    </submittedName>
</protein>
<dbReference type="EMBL" id="GL883018">
    <property type="protein sequence ID" value="EGG18493.1"/>
    <property type="molecule type" value="Genomic_DNA"/>
</dbReference>
<dbReference type="GeneID" id="14870624"/>
<dbReference type="KEGG" id="dfa:DFA_03987"/>